<sequence length="147" mass="16731">MLKSTVYAFILLVLTCTACAPLFGASSKEGLLLEQQSLVRWRADENILEVYAVIANYADKDASFAAYVVFLDPHLREIDGLDRIEVKEDDRKGKTPFLLKPYQETVLRQRFYTDEPLKREWLSKGVGIEIATQGKRMTLPIKYGEIG</sequence>
<feature type="chain" id="PRO_5045923241" description="Lipoprotein" evidence="1">
    <location>
        <begin position="21"/>
        <end position="147"/>
    </location>
</feature>
<evidence type="ECO:0000313" key="3">
    <source>
        <dbReference type="Proteomes" id="UP001161691"/>
    </source>
</evidence>
<evidence type="ECO:0000256" key="1">
    <source>
        <dbReference type="SAM" id="SignalP"/>
    </source>
</evidence>
<accession>A0ABT6TQW0</accession>
<reference evidence="2" key="1">
    <citation type="submission" date="2023-04" db="EMBL/GenBank/DDBJ databases">
        <title>Comparative genomic analysis of Cohnella hashimotonis sp. nov., isolated from the International Space Station.</title>
        <authorList>
            <person name="Venkateswaran K."/>
            <person name="Simpson A."/>
        </authorList>
    </citation>
    <scope>NUCLEOTIDE SEQUENCE</scope>
    <source>
        <strain evidence="2">F6_2S_P_1</strain>
    </source>
</reference>
<protein>
    <recommendedName>
        <fullName evidence="4">Lipoprotein</fullName>
    </recommendedName>
</protein>
<keyword evidence="3" id="KW-1185">Reference proteome</keyword>
<dbReference type="EMBL" id="JAGRPV010000001">
    <property type="protein sequence ID" value="MDI4649160.1"/>
    <property type="molecule type" value="Genomic_DNA"/>
</dbReference>
<dbReference type="RefSeq" id="WP_282911819.1">
    <property type="nucleotide sequence ID" value="NZ_JAGRPV010000001.1"/>
</dbReference>
<keyword evidence="1" id="KW-0732">Signal</keyword>
<gene>
    <name evidence="2" type="ORF">KB449_29760</name>
</gene>
<dbReference type="Proteomes" id="UP001161691">
    <property type="component" value="Unassembled WGS sequence"/>
</dbReference>
<feature type="signal peptide" evidence="1">
    <location>
        <begin position="1"/>
        <end position="20"/>
    </location>
</feature>
<evidence type="ECO:0008006" key="4">
    <source>
        <dbReference type="Google" id="ProtNLM"/>
    </source>
</evidence>
<comment type="caution">
    <text evidence="2">The sequence shown here is derived from an EMBL/GenBank/DDBJ whole genome shotgun (WGS) entry which is preliminary data.</text>
</comment>
<evidence type="ECO:0000313" key="2">
    <source>
        <dbReference type="EMBL" id="MDI4649160.1"/>
    </source>
</evidence>
<name>A0ABT6TQW0_9BACL</name>
<proteinExistence type="predicted"/>
<organism evidence="2 3">
    <name type="scientific">Cohnella hashimotonis</name>
    <dbReference type="NCBI Taxonomy" id="2826895"/>
    <lineage>
        <taxon>Bacteria</taxon>
        <taxon>Bacillati</taxon>
        <taxon>Bacillota</taxon>
        <taxon>Bacilli</taxon>
        <taxon>Bacillales</taxon>
        <taxon>Paenibacillaceae</taxon>
        <taxon>Cohnella</taxon>
    </lineage>
</organism>